<dbReference type="RefSeq" id="WP_134429407.1">
    <property type="nucleotide sequence ID" value="NZ_SOGQ01000034.1"/>
</dbReference>
<dbReference type="EMBL" id="SOGQ01000034">
    <property type="protein sequence ID" value="TFD00920.1"/>
    <property type="molecule type" value="Genomic_DNA"/>
</dbReference>
<gene>
    <name evidence="2" type="ORF">E3T28_07420</name>
</gene>
<sequence>MQLKGSKILITQAHLLRYMGAEIVTLELAEYLAGQGVEVVIATHSFGYPIREEFDRIEGVTVFELWDVALAANLEARLPDLAWIQHSIIPVVVLEHANEILFVFHHMSSILPAEFTMAAALESSLATAVLFESPRSLEIHRGTGVYEDVEPDRLQVMGNAAPARFGEVSPTPSAERRITVVSNHIPPELVAAFGGLREHFVLDVIGSQTELGAAPRRVTPDTLAGTDAIISIGKTVQYSIVAGVPVYCYDHFGGPGWISRANIEEARWQNFSGRGTGTKSTSEIVAEISEGIDDAVAEAALVRRDWTRVYLLPERLDDLLEFASDRRRAIGDLTRQQIQAHENVQAAFGSYVREWIRMQALSDELKDASAELNATIVELETDILEQEDRLTSMNETLDELYSSRLYRTLNGIRHSWVNRTLRKLRTVRRGF</sequence>
<evidence type="ECO:0000256" key="1">
    <source>
        <dbReference type="SAM" id="Coils"/>
    </source>
</evidence>
<name>A0ABY2J7U5_9MICO</name>
<accession>A0ABY2J7U5</accession>
<proteinExistence type="predicted"/>
<keyword evidence="3" id="KW-1185">Reference proteome</keyword>
<evidence type="ECO:0000313" key="3">
    <source>
        <dbReference type="Proteomes" id="UP000297853"/>
    </source>
</evidence>
<protein>
    <submittedName>
        <fullName evidence="2">Uncharacterized protein</fullName>
    </submittedName>
</protein>
<keyword evidence="1" id="KW-0175">Coiled coil</keyword>
<dbReference type="SUPFAM" id="SSF53756">
    <property type="entry name" value="UDP-Glycosyltransferase/glycogen phosphorylase"/>
    <property type="match status" value="1"/>
</dbReference>
<feature type="coiled-coil region" evidence="1">
    <location>
        <begin position="358"/>
        <end position="396"/>
    </location>
</feature>
<comment type="caution">
    <text evidence="2">The sequence shown here is derived from an EMBL/GenBank/DDBJ whole genome shotgun (WGS) entry which is preliminary data.</text>
</comment>
<evidence type="ECO:0000313" key="2">
    <source>
        <dbReference type="EMBL" id="TFD00920.1"/>
    </source>
</evidence>
<organism evidence="2 3">
    <name type="scientific">Cryobacterium sinapicolor</name>
    <dbReference type="NCBI Taxonomy" id="1259236"/>
    <lineage>
        <taxon>Bacteria</taxon>
        <taxon>Bacillati</taxon>
        <taxon>Actinomycetota</taxon>
        <taxon>Actinomycetes</taxon>
        <taxon>Micrococcales</taxon>
        <taxon>Microbacteriaceae</taxon>
        <taxon>Cryobacterium</taxon>
    </lineage>
</organism>
<reference evidence="2 3" key="1">
    <citation type="submission" date="2019-03" db="EMBL/GenBank/DDBJ databases">
        <title>Genomics of glacier-inhabiting Cryobacterium strains.</title>
        <authorList>
            <person name="Liu Q."/>
            <person name="Xin Y.-H."/>
        </authorList>
    </citation>
    <scope>NUCLEOTIDE SEQUENCE [LARGE SCALE GENOMIC DNA]</scope>
    <source>
        <strain evidence="2 3">TMT1-23-1</strain>
    </source>
</reference>
<dbReference type="Proteomes" id="UP000297853">
    <property type="component" value="Unassembled WGS sequence"/>
</dbReference>